<accession>A0AAV7DSC3</accession>
<feature type="compositionally biased region" description="Basic and acidic residues" evidence="1">
    <location>
        <begin position="1"/>
        <end position="12"/>
    </location>
</feature>
<protein>
    <submittedName>
        <fullName evidence="2">Uncharacterized protein</fullName>
    </submittedName>
</protein>
<gene>
    <name evidence="2" type="ORF">H6P81_019074</name>
</gene>
<reference evidence="2 3" key="1">
    <citation type="submission" date="2021-07" db="EMBL/GenBank/DDBJ databases">
        <title>The Aristolochia fimbriata genome: insights into angiosperm evolution, floral development and chemical biosynthesis.</title>
        <authorList>
            <person name="Jiao Y."/>
        </authorList>
    </citation>
    <scope>NUCLEOTIDE SEQUENCE [LARGE SCALE GENOMIC DNA]</scope>
    <source>
        <strain evidence="2">IBCAS-2021</strain>
        <tissue evidence="2">Leaf</tissue>
    </source>
</reference>
<dbReference type="Proteomes" id="UP000825729">
    <property type="component" value="Unassembled WGS sequence"/>
</dbReference>
<organism evidence="2 3">
    <name type="scientific">Aristolochia fimbriata</name>
    <name type="common">White veined hardy Dutchman's pipe vine</name>
    <dbReference type="NCBI Taxonomy" id="158543"/>
    <lineage>
        <taxon>Eukaryota</taxon>
        <taxon>Viridiplantae</taxon>
        <taxon>Streptophyta</taxon>
        <taxon>Embryophyta</taxon>
        <taxon>Tracheophyta</taxon>
        <taxon>Spermatophyta</taxon>
        <taxon>Magnoliopsida</taxon>
        <taxon>Magnoliidae</taxon>
        <taxon>Piperales</taxon>
        <taxon>Aristolochiaceae</taxon>
        <taxon>Aristolochia</taxon>
    </lineage>
</organism>
<dbReference type="EMBL" id="JAINDJ010000008">
    <property type="protein sequence ID" value="KAG9438909.1"/>
    <property type="molecule type" value="Genomic_DNA"/>
</dbReference>
<name>A0AAV7DSC3_ARIFI</name>
<proteinExistence type="predicted"/>
<feature type="compositionally biased region" description="Basic and acidic residues" evidence="1">
    <location>
        <begin position="78"/>
        <end position="93"/>
    </location>
</feature>
<feature type="region of interest" description="Disordered" evidence="1">
    <location>
        <begin position="61"/>
        <end position="118"/>
    </location>
</feature>
<evidence type="ECO:0000313" key="3">
    <source>
        <dbReference type="Proteomes" id="UP000825729"/>
    </source>
</evidence>
<evidence type="ECO:0000256" key="1">
    <source>
        <dbReference type="SAM" id="MobiDB-lite"/>
    </source>
</evidence>
<keyword evidence="3" id="KW-1185">Reference proteome</keyword>
<feature type="region of interest" description="Disordered" evidence="1">
    <location>
        <begin position="1"/>
        <end position="30"/>
    </location>
</feature>
<evidence type="ECO:0000313" key="2">
    <source>
        <dbReference type="EMBL" id="KAG9438909.1"/>
    </source>
</evidence>
<sequence>MASYKRAMEAARGRGKGGWQEEDQGEGKAKNSVNIISKVKNKTLSHTVLTISDVPPPKLLWFRNSHESSPEQCQKNATKGDGDSNKGARKDLGGHGGRCHRKASYMGGNEEHRTSETGGFMYDGVGDYYVCS</sequence>
<comment type="caution">
    <text evidence="2">The sequence shown here is derived from an EMBL/GenBank/DDBJ whole genome shotgun (WGS) entry which is preliminary data.</text>
</comment>
<dbReference type="AlphaFoldDB" id="A0AAV7DSC3"/>